<dbReference type="Pfam" id="PF07690">
    <property type="entry name" value="MFS_1"/>
    <property type="match status" value="1"/>
</dbReference>
<feature type="transmembrane region" description="Helical" evidence="7">
    <location>
        <begin position="301"/>
        <end position="320"/>
    </location>
</feature>
<dbReference type="InterPro" id="IPR011701">
    <property type="entry name" value="MFS"/>
</dbReference>
<keyword evidence="4 7" id="KW-1133">Transmembrane helix</keyword>
<feature type="transmembrane region" description="Helical" evidence="7">
    <location>
        <begin position="444"/>
        <end position="462"/>
    </location>
</feature>
<dbReference type="PANTHER" id="PTHR23502">
    <property type="entry name" value="MAJOR FACILITATOR SUPERFAMILY"/>
    <property type="match status" value="1"/>
</dbReference>
<keyword evidence="3 7" id="KW-0812">Transmembrane</keyword>
<feature type="region of interest" description="Disordered" evidence="6">
    <location>
        <begin position="1"/>
        <end position="28"/>
    </location>
</feature>
<dbReference type="InParanoid" id="A0A1C7NF25"/>
<reference evidence="9 10" key="1">
    <citation type="submission" date="2016-03" db="EMBL/GenBank/DDBJ databases">
        <title>Choanephora cucurbitarum.</title>
        <authorList>
            <person name="Min B."/>
            <person name="Park H."/>
            <person name="Park J.-H."/>
            <person name="Shin H.-D."/>
            <person name="Choi I.-G."/>
        </authorList>
    </citation>
    <scope>NUCLEOTIDE SEQUENCE [LARGE SCALE GENOMIC DNA]</scope>
    <source>
        <strain evidence="9 10">KUS-F28377</strain>
    </source>
</reference>
<evidence type="ECO:0000256" key="1">
    <source>
        <dbReference type="ARBA" id="ARBA00004141"/>
    </source>
</evidence>
<dbReference type="InterPro" id="IPR020846">
    <property type="entry name" value="MFS_dom"/>
</dbReference>
<evidence type="ECO:0000313" key="9">
    <source>
        <dbReference type="EMBL" id="OBZ87648.1"/>
    </source>
</evidence>
<keyword evidence="10" id="KW-1185">Reference proteome</keyword>
<dbReference type="PROSITE" id="PS50850">
    <property type="entry name" value="MFS"/>
    <property type="match status" value="1"/>
</dbReference>
<sequence length="478" mass="53200">MESTRHSEETYREATNMTTEKRSSWWKRRHEKDKTADPKLYSPIKKNSILFVVAIAGMISPISSTLYYPALVDMQYALNTSATAMNASLSIFTFFTAFFPLVWATFGDRYGRRWIYIISFFISLVGSICCALSINAEMFIVFRAFSAIGSSSAMSMGAGTIADIFEPHERGRAFAYYTCGPLLGPAIGPIVGGYLNQGLGWRSIFWFLSIVILLLWLAIVLVLPETWRASVDKNANQDPENQDPEKKKRGFVNPIGALKLFMFPNIALTVSFTGMLFFVLYLNNTTFTRAYTLQYGFNSGIVGLCYLPNAAGSMLGGILGGRLSDKTYNRNIEKAKADNQPVVAEMRLGGLLFYSMVLLQLLSFVAYGWCIQKNVHFAFGLVCQFFIGFSLMYPNVALNAYMVDCFRKQGASVTACNNFARYILAGIGSLISTPINTALGPGPLFTLCGGLMVLFSINLIIVRKYTKKWAAYRESRAV</sequence>
<keyword evidence="2" id="KW-0813">Transport</keyword>
<evidence type="ECO:0000256" key="5">
    <source>
        <dbReference type="ARBA" id="ARBA00023136"/>
    </source>
</evidence>
<protein>
    <submittedName>
        <fullName evidence="9">Dityrosine transporter 1</fullName>
    </submittedName>
</protein>
<comment type="subcellular location">
    <subcellularLocation>
        <location evidence="1">Membrane</location>
        <topology evidence="1">Multi-pass membrane protein</topology>
    </subcellularLocation>
</comment>
<proteinExistence type="predicted"/>
<accession>A0A1C7NF25</accession>
<feature type="transmembrane region" description="Helical" evidence="7">
    <location>
        <begin position="49"/>
        <end position="70"/>
    </location>
</feature>
<gene>
    <name evidence="9" type="primary">DTR1</name>
    <name evidence="9" type="ORF">A0J61_04298</name>
</gene>
<evidence type="ECO:0000256" key="6">
    <source>
        <dbReference type="SAM" id="MobiDB-lite"/>
    </source>
</evidence>
<dbReference type="SUPFAM" id="SSF103473">
    <property type="entry name" value="MFS general substrate transporter"/>
    <property type="match status" value="1"/>
</dbReference>
<feature type="transmembrane region" description="Helical" evidence="7">
    <location>
        <begin position="204"/>
        <end position="223"/>
    </location>
</feature>
<feature type="transmembrane region" description="Helical" evidence="7">
    <location>
        <begin position="375"/>
        <end position="398"/>
    </location>
</feature>
<feature type="transmembrane region" description="Helical" evidence="7">
    <location>
        <begin position="256"/>
        <end position="281"/>
    </location>
</feature>
<feature type="transmembrane region" description="Helical" evidence="7">
    <location>
        <begin position="351"/>
        <end position="369"/>
    </location>
</feature>
<dbReference type="GO" id="GO:0022857">
    <property type="term" value="F:transmembrane transporter activity"/>
    <property type="evidence" value="ECO:0007669"/>
    <property type="project" value="InterPro"/>
</dbReference>
<feature type="transmembrane region" description="Helical" evidence="7">
    <location>
        <begin position="174"/>
        <end position="192"/>
    </location>
</feature>
<dbReference type="OrthoDB" id="440553at2759"/>
<evidence type="ECO:0000256" key="2">
    <source>
        <dbReference type="ARBA" id="ARBA00022448"/>
    </source>
</evidence>
<dbReference type="CDD" id="cd17323">
    <property type="entry name" value="MFS_Tpo1_MDR_like"/>
    <property type="match status" value="1"/>
</dbReference>
<feature type="transmembrane region" description="Helical" evidence="7">
    <location>
        <begin position="82"/>
        <end position="102"/>
    </location>
</feature>
<keyword evidence="5 7" id="KW-0472">Membrane</keyword>
<dbReference type="Gene3D" id="1.20.1720.10">
    <property type="entry name" value="Multidrug resistance protein D"/>
    <property type="match status" value="1"/>
</dbReference>
<evidence type="ECO:0000259" key="8">
    <source>
        <dbReference type="PROSITE" id="PS50850"/>
    </source>
</evidence>
<dbReference type="GO" id="GO:0005886">
    <property type="term" value="C:plasma membrane"/>
    <property type="evidence" value="ECO:0007669"/>
    <property type="project" value="TreeGrafter"/>
</dbReference>
<feature type="compositionally biased region" description="Basic and acidic residues" evidence="6">
    <location>
        <begin position="1"/>
        <end position="12"/>
    </location>
</feature>
<feature type="transmembrane region" description="Helical" evidence="7">
    <location>
        <begin position="114"/>
        <end position="134"/>
    </location>
</feature>
<evidence type="ECO:0000256" key="7">
    <source>
        <dbReference type="SAM" id="Phobius"/>
    </source>
</evidence>
<feature type="domain" description="Major facilitator superfamily (MFS) profile" evidence="8">
    <location>
        <begin position="49"/>
        <end position="467"/>
    </location>
</feature>
<dbReference type="EMBL" id="LUGH01000207">
    <property type="protein sequence ID" value="OBZ87648.1"/>
    <property type="molecule type" value="Genomic_DNA"/>
</dbReference>
<dbReference type="FunFam" id="1.20.1250.20:FF:000172">
    <property type="entry name" value="MFS multidrug resistance transporter"/>
    <property type="match status" value="1"/>
</dbReference>
<dbReference type="STRING" id="101091.A0A1C7NF25"/>
<organism evidence="9 10">
    <name type="scientific">Choanephora cucurbitarum</name>
    <dbReference type="NCBI Taxonomy" id="101091"/>
    <lineage>
        <taxon>Eukaryota</taxon>
        <taxon>Fungi</taxon>
        <taxon>Fungi incertae sedis</taxon>
        <taxon>Mucoromycota</taxon>
        <taxon>Mucoromycotina</taxon>
        <taxon>Mucoromycetes</taxon>
        <taxon>Mucorales</taxon>
        <taxon>Mucorineae</taxon>
        <taxon>Choanephoraceae</taxon>
        <taxon>Choanephoroideae</taxon>
        <taxon>Choanephora</taxon>
    </lineage>
</organism>
<comment type="caution">
    <text evidence="9">The sequence shown here is derived from an EMBL/GenBank/DDBJ whole genome shotgun (WGS) entry which is preliminary data.</text>
</comment>
<dbReference type="PANTHER" id="PTHR23502:SF5">
    <property type="entry name" value="QUINIDINE RESISTANCE PROTEIN 3"/>
    <property type="match status" value="1"/>
</dbReference>
<dbReference type="InterPro" id="IPR036259">
    <property type="entry name" value="MFS_trans_sf"/>
</dbReference>
<evidence type="ECO:0000256" key="3">
    <source>
        <dbReference type="ARBA" id="ARBA00022692"/>
    </source>
</evidence>
<evidence type="ECO:0000256" key="4">
    <source>
        <dbReference type="ARBA" id="ARBA00022989"/>
    </source>
</evidence>
<evidence type="ECO:0000313" key="10">
    <source>
        <dbReference type="Proteomes" id="UP000093000"/>
    </source>
</evidence>
<dbReference type="Proteomes" id="UP000093000">
    <property type="component" value="Unassembled WGS sequence"/>
</dbReference>
<dbReference type="AlphaFoldDB" id="A0A1C7NF25"/>
<name>A0A1C7NF25_9FUNG</name>